<keyword evidence="2" id="KW-0560">Oxidoreductase</keyword>
<dbReference type="NCBIfam" id="TIGR03181">
    <property type="entry name" value="PDH_E1_alph_x"/>
    <property type="match status" value="1"/>
</dbReference>
<evidence type="ECO:0000256" key="4">
    <source>
        <dbReference type="SAM" id="MobiDB-lite"/>
    </source>
</evidence>
<keyword evidence="6" id="KW-0670">Pyruvate</keyword>
<evidence type="ECO:0000313" key="6">
    <source>
        <dbReference type="EMBL" id="MFI0793339.1"/>
    </source>
</evidence>
<dbReference type="InterPro" id="IPR050771">
    <property type="entry name" value="Alpha-ketoacid_DH_E1_comp"/>
</dbReference>
<dbReference type="CDD" id="cd02000">
    <property type="entry name" value="TPP_E1_PDC_ADC_BCADC"/>
    <property type="match status" value="1"/>
</dbReference>
<evidence type="ECO:0000259" key="5">
    <source>
        <dbReference type="Pfam" id="PF00676"/>
    </source>
</evidence>
<organism evidence="6 7">
    <name type="scientific">Micromonospora rubida</name>
    <dbReference type="NCBI Taxonomy" id="2697657"/>
    <lineage>
        <taxon>Bacteria</taxon>
        <taxon>Bacillati</taxon>
        <taxon>Actinomycetota</taxon>
        <taxon>Actinomycetes</taxon>
        <taxon>Micromonosporales</taxon>
        <taxon>Micromonosporaceae</taxon>
        <taxon>Micromonospora</taxon>
    </lineage>
</organism>
<dbReference type="SUPFAM" id="SSF52518">
    <property type="entry name" value="Thiamin diphosphate-binding fold (THDP-binding)"/>
    <property type="match status" value="1"/>
</dbReference>
<dbReference type="InterPro" id="IPR001017">
    <property type="entry name" value="DH_E1"/>
</dbReference>
<dbReference type="InterPro" id="IPR029061">
    <property type="entry name" value="THDP-binding"/>
</dbReference>
<name>A0ABW7SI21_9ACTN</name>
<comment type="cofactor">
    <cofactor evidence="1">
        <name>thiamine diphosphate</name>
        <dbReference type="ChEBI" id="CHEBI:58937"/>
    </cofactor>
</comment>
<feature type="region of interest" description="Disordered" evidence="4">
    <location>
        <begin position="1"/>
        <end position="64"/>
    </location>
</feature>
<dbReference type="RefSeq" id="WP_396679104.1">
    <property type="nucleotide sequence ID" value="NZ_JBIRPU010000006.1"/>
</dbReference>
<evidence type="ECO:0000313" key="7">
    <source>
        <dbReference type="Proteomes" id="UP001611075"/>
    </source>
</evidence>
<feature type="compositionally biased region" description="Basic residues" evidence="4">
    <location>
        <begin position="22"/>
        <end position="34"/>
    </location>
</feature>
<dbReference type="PANTHER" id="PTHR43380">
    <property type="entry name" value="2-OXOISOVALERATE DEHYDROGENASE SUBUNIT ALPHA, MITOCHONDRIAL"/>
    <property type="match status" value="1"/>
</dbReference>
<accession>A0ABW7SI21</accession>
<dbReference type="Proteomes" id="UP001611075">
    <property type="component" value="Unassembled WGS sequence"/>
</dbReference>
<gene>
    <name evidence="6" type="primary">pdhA</name>
    <name evidence="6" type="ORF">ACH4OY_11665</name>
</gene>
<feature type="domain" description="Dehydrogenase E1 component" evidence="5">
    <location>
        <begin position="85"/>
        <end position="361"/>
    </location>
</feature>
<proteinExistence type="predicted"/>
<comment type="caution">
    <text evidence="6">The sequence shown here is derived from an EMBL/GenBank/DDBJ whole genome shotgun (WGS) entry which is preliminary data.</text>
</comment>
<keyword evidence="3" id="KW-0786">Thiamine pyrophosphate</keyword>
<dbReference type="Pfam" id="PF00676">
    <property type="entry name" value="E1_dh"/>
    <property type="match status" value="1"/>
</dbReference>
<dbReference type="InterPro" id="IPR017596">
    <property type="entry name" value="PdhA/BkdA"/>
</dbReference>
<dbReference type="EMBL" id="JBIRPU010000006">
    <property type="protein sequence ID" value="MFI0793339.1"/>
    <property type="molecule type" value="Genomic_DNA"/>
</dbReference>
<reference evidence="6 7" key="1">
    <citation type="submission" date="2024-10" db="EMBL/GenBank/DDBJ databases">
        <title>The Natural Products Discovery Center: Release of the First 8490 Sequenced Strains for Exploring Actinobacteria Biosynthetic Diversity.</title>
        <authorList>
            <person name="Kalkreuter E."/>
            <person name="Kautsar S.A."/>
            <person name="Yang D."/>
            <person name="Bader C.D."/>
            <person name="Teijaro C.N."/>
            <person name="Fluegel L."/>
            <person name="Davis C.M."/>
            <person name="Simpson J.R."/>
            <person name="Lauterbach L."/>
            <person name="Steele A.D."/>
            <person name="Gui C."/>
            <person name="Meng S."/>
            <person name="Li G."/>
            <person name="Viehrig K."/>
            <person name="Ye F."/>
            <person name="Su P."/>
            <person name="Kiefer A.F."/>
            <person name="Nichols A."/>
            <person name="Cepeda A.J."/>
            <person name="Yan W."/>
            <person name="Fan B."/>
            <person name="Jiang Y."/>
            <person name="Adhikari A."/>
            <person name="Zheng C.-J."/>
            <person name="Schuster L."/>
            <person name="Cowan T.M."/>
            <person name="Smanski M.J."/>
            <person name="Chevrette M.G."/>
            <person name="De Carvalho L.P.S."/>
            <person name="Shen B."/>
        </authorList>
    </citation>
    <scope>NUCLEOTIDE SEQUENCE [LARGE SCALE GENOMIC DNA]</scope>
    <source>
        <strain evidence="6 7">NPDC021253</strain>
    </source>
</reference>
<dbReference type="Gene3D" id="3.40.50.970">
    <property type="match status" value="1"/>
</dbReference>
<dbReference type="PANTHER" id="PTHR43380:SF1">
    <property type="entry name" value="2-OXOISOVALERATE DEHYDROGENASE SUBUNIT ALPHA, MITOCHONDRIAL"/>
    <property type="match status" value="1"/>
</dbReference>
<evidence type="ECO:0000256" key="3">
    <source>
        <dbReference type="ARBA" id="ARBA00023052"/>
    </source>
</evidence>
<keyword evidence="7" id="KW-1185">Reference proteome</keyword>
<evidence type="ECO:0000256" key="2">
    <source>
        <dbReference type="ARBA" id="ARBA00023002"/>
    </source>
</evidence>
<evidence type="ECO:0000256" key="1">
    <source>
        <dbReference type="ARBA" id="ARBA00001964"/>
    </source>
</evidence>
<sequence>MGPPHVQEVPAVTSTPQAVRRASPRTRPPAKKPTKAPARGQATTDPTAGLLPQPEPVRLLDPDGTPLPARADYPEPPAEALCELYRRMVVGRRFDTQATALTKQGRLAVYPSSRGQEACQVGAVLAVRDTDWVFPTYRESMALVSRGIDPVEVLTLLRGDWHCGYDPAQRHTAPQCTPLATQCVHAAGLAYGEAHQGRDTVALAFIGDGATSEGDFHEGINFAAVFKAPVVFFVQNNKYAISVPLSRQTAAPSLAYKGVGYGVPSEQVDGNDPVAVLAVLTRAVEHARAGQGPFLVEAHTYRMEPHTNADDATRYRDGAEVDTWRDRDPVARLETYLRTRGVLDDAAIAAIAGEAEAHAADLRERMHIQPEVDPLSLFDHVYAEPTPQLVEQRELVRAELAADRESEGNS</sequence>
<protein>
    <submittedName>
        <fullName evidence="6">Pyruvate dehydrogenase (Acetyl-transferring) E1 component subunit alpha</fullName>
    </submittedName>
</protein>